<evidence type="ECO:0000313" key="2">
    <source>
        <dbReference type="Proteomes" id="UP000318667"/>
    </source>
</evidence>
<dbReference type="AlphaFoldDB" id="A0A562K677"/>
<accession>A0A562K677</accession>
<organism evidence="1 2">
    <name type="scientific">Cytobacillus oceanisediminis</name>
    <dbReference type="NCBI Taxonomy" id="665099"/>
    <lineage>
        <taxon>Bacteria</taxon>
        <taxon>Bacillati</taxon>
        <taxon>Bacillota</taxon>
        <taxon>Bacilli</taxon>
        <taxon>Bacillales</taxon>
        <taxon>Bacillaceae</taxon>
        <taxon>Cytobacillus</taxon>
    </lineage>
</organism>
<sequence>MGIKDANKRKRLGRLSYDSAYPEAGQRRTLTTRIYPKQTSQGLIVSGSEESPVTLTVWDLEDRMKDMVVYE</sequence>
<reference evidence="1 2" key="1">
    <citation type="journal article" date="2015" name="Stand. Genomic Sci.">
        <title>Genomic Encyclopedia of Bacterial and Archaeal Type Strains, Phase III: the genomes of soil and plant-associated and newly described type strains.</title>
        <authorList>
            <person name="Whitman W.B."/>
            <person name="Woyke T."/>
            <person name="Klenk H.P."/>
            <person name="Zhou Y."/>
            <person name="Lilburn T.G."/>
            <person name="Beck B.J."/>
            <person name="De Vos P."/>
            <person name="Vandamme P."/>
            <person name="Eisen J.A."/>
            <person name="Garrity G."/>
            <person name="Hugenholtz P."/>
            <person name="Kyrpides N.C."/>
        </authorList>
    </citation>
    <scope>NUCLEOTIDE SEQUENCE [LARGE SCALE GENOMIC DNA]</scope>
    <source>
        <strain evidence="1 2">CGMCC 1.10115</strain>
    </source>
</reference>
<protein>
    <submittedName>
        <fullName evidence="1">Uncharacterized protein</fullName>
    </submittedName>
</protein>
<dbReference type="Proteomes" id="UP000318667">
    <property type="component" value="Unassembled WGS sequence"/>
</dbReference>
<gene>
    <name evidence="1" type="ORF">IQ19_00388</name>
</gene>
<evidence type="ECO:0000313" key="1">
    <source>
        <dbReference type="EMBL" id="TWH90938.1"/>
    </source>
</evidence>
<dbReference type="EMBL" id="VLKI01000001">
    <property type="protein sequence ID" value="TWH90938.1"/>
    <property type="molecule type" value="Genomic_DNA"/>
</dbReference>
<keyword evidence="2" id="KW-1185">Reference proteome</keyword>
<proteinExistence type="predicted"/>
<comment type="caution">
    <text evidence="1">The sequence shown here is derived from an EMBL/GenBank/DDBJ whole genome shotgun (WGS) entry which is preliminary data.</text>
</comment>
<name>A0A562K677_9BACI</name>